<name>A0A448X1B8_9PLAT</name>
<keyword evidence="3" id="KW-1185">Reference proteome</keyword>
<reference evidence="2" key="1">
    <citation type="submission" date="2018-11" db="EMBL/GenBank/DDBJ databases">
        <authorList>
            <consortium name="Pathogen Informatics"/>
        </authorList>
    </citation>
    <scope>NUCLEOTIDE SEQUENCE</scope>
</reference>
<evidence type="ECO:0000313" key="3">
    <source>
        <dbReference type="Proteomes" id="UP000784294"/>
    </source>
</evidence>
<accession>A0A448X1B8</accession>
<protein>
    <submittedName>
        <fullName evidence="2">Uncharacterized protein</fullName>
    </submittedName>
</protein>
<feature type="compositionally biased region" description="Polar residues" evidence="1">
    <location>
        <begin position="143"/>
        <end position="159"/>
    </location>
</feature>
<gene>
    <name evidence="2" type="ORF">PXEA_LOCUS18921</name>
</gene>
<evidence type="ECO:0000256" key="1">
    <source>
        <dbReference type="SAM" id="MobiDB-lite"/>
    </source>
</evidence>
<evidence type="ECO:0000313" key="2">
    <source>
        <dbReference type="EMBL" id="VEL25481.1"/>
    </source>
</evidence>
<sequence>MHQFNSISPGFPRVLLPTVSDILWTKSSNPADKSASAPVGQVHSSCIPTDYDLKQTPTSPTHSSTNLDSSTNAISLAVRTAPIHKSVIDSAFTQSQRAVGRRKNLITELLEPSIHGLPDITLTNRPRRSRFRQPSDKYGVPQLDSSFSKINNQQSTSPQTRNIKPLCLVQQQEEYPSKFLVSSNAYYQPIFSDEFRSSMSENDHISFRNIFMTLNREKGTEHIVPSQVDDISHFMKPVSQEQIEVPSWRIRSLDEVIASLADTTAFPELRLEPHAPKLRSQVRSQNGLSLVRRMNRIDK</sequence>
<dbReference type="OrthoDB" id="6247315at2759"/>
<dbReference type="EMBL" id="CAAALY010074236">
    <property type="protein sequence ID" value="VEL25481.1"/>
    <property type="molecule type" value="Genomic_DNA"/>
</dbReference>
<organism evidence="2 3">
    <name type="scientific">Protopolystoma xenopodis</name>
    <dbReference type="NCBI Taxonomy" id="117903"/>
    <lineage>
        <taxon>Eukaryota</taxon>
        <taxon>Metazoa</taxon>
        <taxon>Spiralia</taxon>
        <taxon>Lophotrochozoa</taxon>
        <taxon>Platyhelminthes</taxon>
        <taxon>Monogenea</taxon>
        <taxon>Polyopisthocotylea</taxon>
        <taxon>Polystomatidea</taxon>
        <taxon>Polystomatidae</taxon>
        <taxon>Protopolystoma</taxon>
    </lineage>
</organism>
<feature type="region of interest" description="Disordered" evidence="1">
    <location>
        <begin position="129"/>
        <end position="159"/>
    </location>
</feature>
<dbReference type="AlphaFoldDB" id="A0A448X1B8"/>
<comment type="caution">
    <text evidence="2">The sequence shown here is derived from an EMBL/GenBank/DDBJ whole genome shotgun (WGS) entry which is preliminary data.</text>
</comment>
<dbReference type="Proteomes" id="UP000784294">
    <property type="component" value="Unassembled WGS sequence"/>
</dbReference>
<feature type="non-terminal residue" evidence="2">
    <location>
        <position position="1"/>
    </location>
</feature>
<proteinExistence type="predicted"/>